<keyword evidence="1" id="KW-0472">Membrane</keyword>
<organism evidence="3 4">
    <name type="scientific">Butyrivibrio hungatei</name>
    <dbReference type="NCBI Taxonomy" id="185008"/>
    <lineage>
        <taxon>Bacteria</taxon>
        <taxon>Bacillati</taxon>
        <taxon>Bacillota</taxon>
        <taxon>Clostridia</taxon>
        <taxon>Lachnospirales</taxon>
        <taxon>Lachnospiraceae</taxon>
        <taxon>Butyrivibrio</taxon>
    </lineage>
</organism>
<feature type="transmembrane region" description="Helical" evidence="1">
    <location>
        <begin position="152"/>
        <end position="174"/>
    </location>
</feature>
<keyword evidence="4" id="KW-1185">Reference proteome</keyword>
<proteinExistence type="predicted"/>
<dbReference type="GO" id="GO:0080120">
    <property type="term" value="P:CAAX-box protein maturation"/>
    <property type="evidence" value="ECO:0007669"/>
    <property type="project" value="UniProtKB-ARBA"/>
</dbReference>
<keyword evidence="1" id="KW-1133">Transmembrane helix</keyword>
<dbReference type="KEGG" id="bhu:bhn_I2501"/>
<evidence type="ECO:0000313" key="3">
    <source>
        <dbReference type="EMBL" id="AOZ97533.1"/>
    </source>
</evidence>
<sequence>MNLFISTLLSAVIQVILFSLVPFIWWLIFHRKKESFFSFVGIKKPDKSKVKSIFIAMIGVLLVCEGLGIIEKYCLRGFETADSTFSGMGISAIGSVIVYAFVQTAFSEEIFFRGFLLKRLSAKLGLAIGSKITAVIFGTMHVALVYATGRTLSIISFVALLVYPMVVSLLLTWVNEKKANGSILPGWFIHGIINLIEGIGQLSL</sequence>
<dbReference type="EMBL" id="CP017831">
    <property type="protein sequence ID" value="AOZ97533.1"/>
    <property type="molecule type" value="Genomic_DNA"/>
</dbReference>
<evidence type="ECO:0000256" key="1">
    <source>
        <dbReference type="SAM" id="Phobius"/>
    </source>
</evidence>
<feature type="transmembrane region" description="Helical" evidence="1">
    <location>
        <begin position="50"/>
        <end position="70"/>
    </location>
</feature>
<keyword evidence="1" id="KW-0812">Transmembrane</keyword>
<dbReference type="OrthoDB" id="1437285at2"/>
<feature type="domain" description="CAAX prenyl protease 2/Lysostaphin resistance protein A-like" evidence="2">
    <location>
        <begin position="96"/>
        <end position="196"/>
    </location>
</feature>
<dbReference type="Pfam" id="PF02517">
    <property type="entry name" value="Rce1-like"/>
    <property type="match status" value="1"/>
</dbReference>
<gene>
    <name evidence="3" type="ORF">bhn_I2501</name>
</gene>
<feature type="transmembrane region" description="Helical" evidence="1">
    <location>
        <begin position="6"/>
        <end position="29"/>
    </location>
</feature>
<protein>
    <submittedName>
        <fullName evidence="3">CAAX amino terminal protease family protein</fullName>
    </submittedName>
</protein>
<dbReference type="GO" id="GO:0004175">
    <property type="term" value="F:endopeptidase activity"/>
    <property type="evidence" value="ECO:0007669"/>
    <property type="project" value="UniProtKB-ARBA"/>
</dbReference>
<dbReference type="Proteomes" id="UP000179284">
    <property type="component" value="Chromosome I"/>
</dbReference>
<accession>A0A1D9P4X2</accession>
<reference evidence="4" key="1">
    <citation type="submission" date="2016-10" db="EMBL/GenBank/DDBJ databases">
        <title>The complete genome sequence of the rumen bacterium Butyrivibrio hungatei MB2003.</title>
        <authorList>
            <person name="Palevich N."/>
            <person name="Kelly W.J."/>
            <person name="Leahy S.C."/>
            <person name="Altermann E."/>
            <person name="Rakonjac J."/>
            <person name="Attwood G.T."/>
        </authorList>
    </citation>
    <scope>NUCLEOTIDE SEQUENCE [LARGE SCALE GENOMIC DNA]</scope>
    <source>
        <strain evidence="4">MB2003</strain>
    </source>
</reference>
<evidence type="ECO:0000259" key="2">
    <source>
        <dbReference type="Pfam" id="PF02517"/>
    </source>
</evidence>
<keyword evidence="3" id="KW-0645">Protease</keyword>
<dbReference type="GO" id="GO:0006508">
    <property type="term" value="P:proteolysis"/>
    <property type="evidence" value="ECO:0007669"/>
    <property type="project" value="UniProtKB-KW"/>
</dbReference>
<dbReference type="AlphaFoldDB" id="A0A1D9P4X2"/>
<feature type="transmembrane region" description="Helical" evidence="1">
    <location>
        <begin position="124"/>
        <end position="146"/>
    </location>
</feature>
<name>A0A1D9P4X2_9FIRM</name>
<feature type="transmembrane region" description="Helical" evidence="1">
    <location>
        <begin position="90"/>
        <end position="112"/>
    </location>
</feature>
<evidence type="ECO:0000313" key="4">
    <source>
        <dbReference type="Proteomes" id="UP000179284"/>
    </source>
</evidence>
<keyword evidence="3" id="KW-0378">Hydrolase</keyword>
<dbReference type="InterPro" id="IPR003675">
    <property type="entry name" value="Rce1/LyrA-like_dom"/>
</dbReference>